<gene>
    <name evidence="2" type="ORF">IAA55_02300</name>
</gene>
<dbReference type="GO" id="GO:0016747">
    <property type="term" value="F:acyltransferase activity, transferring groups other than amino-acyl groups"/>
    <property type="evidence" value="ECO:0007669"/>
    <property type="project" value="InterPro"/>
</dbReference>
<name>A0A9D1E858_9FIRM</name>
<accession>A0A9D1E858</accession>
<protein>
    <submittedName>
        <fullName evidence="2">N-acetyltransferase</fullName>
    </submittedName>
</protein>
<comment type="caution">
    <text evidence="2">The sequence shown here is derived from an EMBL/GenBank/DDBJ whole genome shotgun (WGS) entry which is preliminary data.</text>
</comment>
<reference evidence="2" key="2">
    <citation type="journal article" date="2021" name="PeerJ">
        <title>Extensive microbial diversity within the chicken gut microbiome revealed by metagenomics and culture.</title>
        <authorList>
            <person name="Gilroy R."/>
            <person name="Ravi A."/>
            <person name="Getino M."/>
            <person name="Pursley I."/>
            <person name="Horton D.L."/>
            <person name="Alikhan N.F."/>
            <person name="Baker D."/>
            <person name="Gharbi K."/>
            <person name="Hall N."/>
            <person name="Watson M."/>
            <person name="Adriaenssens E.M."/>
            <person name="Foster-Nyarko E."/>
            <person name="Jarju S."/>
            <person name="Secka A."/>
            <person name="Antonio M."/>
            <person name="Oren A."/>
            <person name="Chaudhuri R.R."/>
            <person name="La Ragione R."/>
            <person name="Hildebrand F."/>
            <person name="Pallen M.J."/>
        </authorList>
    </citation>
    <scope>NUCLEOTIDE SEQUENCE</scope>
    <source>
        <strain evidence="2">ChiSjej5B23-6657</strain>
    </source>
</reference>
<evidence type="ECO:0000313" key="3">
    <source>
        <dbReference type="Proteomes" id="UP000823912"/>
    </source>
</evidence>
<dbReference type="AlphaFoldDB" id="A0A9D1E858"/>
<sequence length="169" mass="18395">MEIRQETKKDEAAVYDLIMEAFAAAEHADGNEQDLAAALRKGSSFIPELSLVAEVDHRLAGHILFTRAKVGEDEVLALAPLSVKPQYQRQGIGTALIREGHWLAGGMGFSYSLVLGSETYYPKMGYVPAAEYGIEVPEGLPLENFMAARLRENAPAIHGAVTYAEEFGL</sequence>
<proteinExistence type="predicted"/>
<evidence type="ECO:0000313" key="2">
    <source>
        <dbReference type="EMBL" id="HIR70095.1"/>
    </source>
</evidence>
<dbReference type="Proteomes" id="UP000823912">
    <property type="component" value="Unassembled WGS sequence"/>
</dbReference>
<dbReference type="SUPFAM" id="SSF55729">
    <property type="entry name" value="Acyl-CoA N-acyltransferases (Nat)"/>
    <property type="match status" value="1"/>
</dbReference>
<dbReference type="CDD" id="cd04301">
    <property type="entry name" value="NAT_SF"/>
    <property type="match status" value="1"/>
</dbReference>
<dbReference type="InterPro" id="IPR016181">
    <property type="entry name" value="Acyl_CoA_acyltransferase"/>
</dbReference>
<reference evidence="2" key="1">
    <citation type="submission" date="2020-10" db="EMBL/GenBank/DDBJ databases">
        <authorList>
            <person name="Gilroy R."/>
        </authorList>
    </citation>
    <scope>NUCLEOTIDE SEQUENCE</scope>
    <source>
        <strain evidence="2">ChiSjej5B23-6657</strain>
    </source>
</reference>
<evidence type="ECO:0000259" key="1">
    <source>
        <dbReference type="PROSITE" id="PS51186"/>
    </source>
</evidence>
<feature type="domain" description="N-acetyltransferase" evidence="1">
    <location>
        <begin position="1"/>
        <end position="143"/>
    </location>
</feature>
<dbReference type="Pfam" id="PF13508">
    <property type="entry name" value="Acetyltransf_7"/>
    <property type="match status" value="1"/>
</dbReference>
<organism evidence="2 3">
    <name type="scientific">Candidatus Pullilachnospira gallistercoris</name>
    <dbReference type="NCBI Taxonomy" id="2840911"/>
    <lineage>
        <taxon>Bacteria</taxon>
        <taxon>Bacillati</taxon>
        <taxon>Bacillota</taxon>
        <taxon>Clostridia</taxon>
        <taxon>Lachnospirales</taxon>
        <taxon>Lachnospiraceae</taxon>
        <taxon>Lachnospiraceae incertae sedis</taxon>
        <taxon>Candidatus Pullilachnospira</taxon>
    </lineage>
</organism>
<dbReference type="PROSITE" id="PS51186">
    <property type="entry name" value="GNAT"/>
    <property type="match status" value="1"/>
</dbReference>
<dbReference type="EMBL" id="DVHM01000037">
    <property type="protein sequence ID" value="HIR70095.1"/>
    <property type="molecule type" value="Genomic_DNA"/>
</dbReference>
<dbReference type="InterPro" id="IPR000182">
    <property type="entry name" value="GNAT_dom"/>
</dbReference>
<dbReference type="Gene3D" id="3.40.630.30">
    <property type="match status" value="1"/>
</dbReference>